<dbReference type="InterPro" id="IPR029062">
    <property type="entry name" value="Class_I_gatase-like"/>
</dbReference>
<dbReference type="GO" id="GO:0004180">
    <property type="term" value="F:carboxypeptidase activity"/>
    <property type="evidence" value="ECO:0007669"/>
    <property type="project" value="UniProtKB-KW"/>
</dbReference>
<dbReference type="STRING" id="1174501.SAMN05216192_12521"/>
<dbReference type="Proteomes" id="UP000199050">
    <property type="component" value="Unassembled WGS sequence"/>
</dbReference>
<feature type="domain" description="LD-carboxypeptidase N-terminal" evidence="8">
    <location>
        <begin position="13"/>
        <end position="130"/>
    </location>
</feature>
<evidence type="ECO:0000259" key="8">
    <source>
        <dbReference type="Pfam" id="PF02016"/>
    </source>
</evidence>
<evidence type="ECO:0000313" key="10">
    <source>
        <dbReference type="EMBL" id="SDJ82451.1"/>
    </source>
</evidence>
<comment type="similarity">
    <text evidence="1">Belongs to the peptidase S66 family.</text>
</comment>
<evidence type="ECO:0000256" key="6">
    <source>
        <dbReference type="PIRSR" id="PIRSR028757-1"/>
    </source>
</evidence>
<keyword evidence="11" id="KW-1185">Reference proteome</keyword>
<dbReference type="InterPro" id="IPR003507">
    <property type="entry name" value="S66_fam"/>
</dbReference>
<dbReference type="AlphaFoldDB" id="A0A1G8WW67"/>
<dbReference type="InterPro" id="IPR040921">
    <property type="entry name" value="Peptidase_S66C"/>
</dbReference>
<evidence type="ECO:0000256" key="1">
    <source>
        <dbReference type="ARBA" id="ARBA00010233"/>
    </source>
</evidence>
<name>A0A1G8WW67_9BACL</name>
<keyword evidence="2 10" id="KW-0121">Carboxypeptidase</keyword>
<protein>
    <submittedName>
        <fullName evidence="10">Muramoyltetrapeptide carboxypeptidase LdcA (Peptidoglycan recycling)</fullName>
    </submittedName>
</protein>
<feature type="active site" description="Nucleophile" evidence="6">
    <location>
        <position position="110"/>
    </location>
</feature>
<dbReference type="InterPro" id="IPR027478">
    <property type="entry name" value="LdcA_N"/>
</dbReference>
<evidence type="ECO:0000313" key="11">
    <source>
        <dbReference type="Proteomes" id="UP000199050"/>
    </source>
</evidence>
<dbReference type="Gene3D" id="3.50.30.60">
    <property type="entry name" value="LD-carboxypeptidase A C-terminal domain-like"/>
    <property type="match status" value="1"/>
</dbReference>
<feature type="active site" description="Charge relay system" evidence="6">
    <location>
        <position position="309"/>
    </location>
</feature>
<dbReference type="PANTHER" id="PTHR30237:SF2">
    <property type="entry name" value="MUREIN TETRAPEPTIDE CARBOXYPEPTIDASE"/>
    <property type="match status" value="1"/>
</dbReference>
<dbReference type="EMBL" id="FNDX01000025">
    <property type="protein sequence ID" value="SDJ82451.1"/>
    <property type="molecule type" value="Genomic_DNA"/>
</dbReference>
<dbReference type="Pfam" id="PF17676">
    <property type="entry name" value="Peptidase_S66C"/>
    <property type="match status" value="1"/>
</dbReference>
<feature type="region of interest" description="Disordered" evidence="7">
    <location>
        <begin position="156"/>
        <end position="175"/>
    </location>
</feature>
<evidence type="ECO:0000256" key="2">
    <source>
        <dbReference type="ARBA" id="ARBA00022645"/>
    </source>
</evidence>
<keyword evidence="4" id="KW-0378">Hydrolase</keyword>
<dbReference type="PANTHER" id="PTHR30237">
    <property type="entry name" value="MURAMOYLTETRAPEPTIDE CARBOXYPEPTIDASE"/>
    <property type="match status" value="1"/>
</dbReference>
<evidence type="ECO:0000256" key="4">
    <source>
        <dbReference type="ARBA" id="ARBA00022801"/>
    </source>
</evidence>
<dbReference type="Pfam" id="PF02016">
    <property type="entry name" value="Peptidase_S66"/>
    <property type="match status" value="1"/>
</dbReference>
<accession>A0A1G8WW67</accession>
<proteinExistence type="inferred from homology"/>
<keyword evidence="3" id="KW-0645">Protease</keyword>
<gene>
    <name evidence="10" type="ORF">SAMN05216192_12521</name>
</gene>
<feature type="active site" description="Charge relay system" evidence="6">
    <location>
        <position position="242"/>
    </location>
</feature>
<dbReference type="SUPFAM" id="SSF52317">
    <property type="entry name" value="Class I glutamine amidotransferase-like"/>
    <property type="match status" value="1"/>
</dbReference>
<evidence type="ECO:0000256" key="5">
    <source>
        <dbReference type="ARBA" id="ARBA00022825"/>
    </source>
</evidence>
<dbReference type="CDD" id="cd07062">
    <property type="entry name" value="Peptidase_S66_mccF_like"/>
    <property type="match status" value="1"/>
</dbReference>
<dbReference type="Gene3D" id="3.40.50.10740">
    <property type="entry name" value="Class I glutamine amidotransferase-like"/>
    <property type="match status" value="1"/>
</dbReference>
<dbReference type="GO" id="GO:0006508">
    <property type="term" value="P:proteolysis"/>
    <property type="evidence" value="ECO:0007669"/>
    <property type="project" value="UniProtKB-KW"/>
</dbReference>
<reference evidence="11" key="1">
    <citation type="submission" date="2016-10" db="EMBL/GenBank/DDBJ databases">
        <authorList>
            <person name="Varghese N."/>
            <person name="Submissions S."/>
        </authorList>
    </citation>
    <scope>NUCLEOTIDE SEQUENCE [LARGE SCALE GENOMIC DNA]</scope>
    <source>
        <strain evidence="11">CGMCC 1.11012</strain>
    </source>
</reference>
<dbReference type="OrthoDB" id="9807329at2"/>
<evidence type="ECO:0000256" key="7">
    <source>
        <dbReference type="SAM" id="MobiDB-lite"/>
    </source>
</evidence>
<dbReference type="RefSeq" id="WP_090716435.1">
    <property type="nucleotide sequence ID" value="NZ_CBCSKY010000028.1"/>
</dbReference>
<dbReference type="InterPro" id="IPR040449">
    <property type="entry name" value="Peptidase_S66_N"/>
</dbReference>
<keyword evidence="5" id="KW-0720">Serine protease</keyword>
<evidence type="ECO:0000259" key="9">
    <source>
        <dbReference type="Pfam" id="PF17676"/>
    </source>
</evidence>
<feature type="domain" description="LD-carboxypeptidase C-terminal" evidence="9">
    <location>
        <begin position="202"/>
        <end position="324"/>
    </location>
</feature>
<dbReference type="SUPFAM" id="SSF141986">
    <property type="entry name" value="LD-carboxypeptidase A C-terminal domain-like"/>
    <property type="match status" value="1"/>
</dbReference>
<sequence length="339" mass="37567">MITYPMLKPGAVIGVTASSFGADEQHRELFDEAVGRMKERGYQVSLGQTVYKHDKARSAPGRERGMEFNGMMLDETIGLIIPPWGGELLIEMLEFIDFDQLRPKWVLGFSDISLLLLAITLRTGIATAHGPSLGDLRGEKTDETSIMWQEVLSTPPGSSIVQQSSHKHQGAGAGTDSTSPYLFNLNTPTLWKSVSGQDVSLKGRLLGGCIDIIRHIIGTPYGNVQYFSRHFIQGEPILWYLESCELNTADLRRSLVHMKYAGWFDNCSGILFGRSGGNQPLYGYTTEEVYRDLAEELQLPVLYDLDFGHVPPQMTLVNGAYAEVEVTGGRGTLKQYFHG</sequence>
<evidence type="ECO:0000256" key="3">
    <source>
        <dbReference type="ARBA" id="ARBA00022670"/>
    </source>
</evidence>
<organism evidence="10 11">
    <name type="scientific">Paenibacillus typhae</name>
    <dbReference type="NCBI Taxonomy" id="1174501"/>
    <lineage>
        <taxon>Bacteria</taxon>
        <taxon>Bacillati</taxon>
        <taxon>Bacillota</taxon>
        <taxon>Bacilli</taxon>
        <taxon>Bacillales</taxon>
        <taxon>Paenibacillaceae</taxon>
        <taxon>Paenibacillus</taxon>
    </lineage>
</organism>
<dbReference type="InterPro" id="IPR027461">
    <property type="entry name" value="Carboxypeptidase_A_C_sf"/>
</dbReference>
<dbReference type="PIRSF" id="PIRSF028757">
    <property type="entry name" value="LD-carboxypeptidase"/>
    <property type="match status" value="1"/>
</dbReference>
<dbReference type="GO" id="GO:0008236">
    <property type="term" value="F:serine-type peptidase activity"/>
    <property type="evidence" value="ECO:0007669"/>
    <property type="project" value="UniProtKB-KW"/>
</dbReference>